<dbReference type="PROSITE" id="PS00107">
    <property type="entry name" value="PROTEIN_KINASE_ATP"/>
    <property type="match status" value="1"/>
</dbReference>
<evidence type="ECO:0000256" key="8">
    <source>
        <dbReference type="ARBA" id="ARBA00047899"/>
    </source>
</evidence>
<keyword evidence="5 10" id="KW-0547">Nucleotide-binding</keyword>
<reference evidence="14 15" key="1">
    <citation type="journal article" date="2017" name="Nat. Ecol. Evol.">
        <title>Scallop genome provides insights into evolution of bilaterian karyotype and development.</title>
        <authorList>
            <person name="Wang S."/>
            <person name="Zhang J."/>
            <person name="Jiao W."/>
            <person name="Li J."/>
            <person name="Xun X."/>
            <person name="Sun Y."/>
            <person name="Guo X."/>
            <person name="Huan P."/>
            <person name="Dong B."/>
            <person name="Zhang L."/>
            <person name="Hu X."/>
            <person name="Sun X."/>
            <person name="Wang J."/>
            <person name="Zhao C."/>
            <person name="Wang Y."/>
            <person name="Wang D."/>
            <person name="Huang X."/>
            <person name="Wang R."/>
            <person name="Lv J."/>
            <person name="Li Y."/>
            <person name="Zhang Z."/>
            <person name="Liu B."/>
            <person name="Lu W."/>
            <person name="Hui Y."/>
            <person name="Liang J."/>
            <person name="Zhou Z."/>
            <person name="Hou R."/>
            <person name="Li X."/>
            <person name="Liu Y."/>
            <person name="Li H."/>
            <person name="Ning X."/>
            <person name="Lin Y."/>
            <person name="Zhao L."/>
            <person name="Xing Q."/>
            <person name="Dou J."/>
            <person name="Li Y."/>
            <person name="Mao J."/>
            <person name="Guo H."/>
            <person name="Dou H."/>
            <person name="Li T."/>
            <person name="Mu C."/>
            <person name="Jiang W."/>
            <person name="Fu Q."/>
            <person name="Fu X."/>
            <person name="Miao Y."/>
            <person name="Liu J."/>
            <person name="Yu Q."/>
            <person name="Li R."/>
            <person name="Liao H."/>
            <person name="Li X."/>
            <person name="Kong Y."/>
            <person name="Jiang Z."/>
            <person name="Chourrout D."/>
            <person name="Li R."/>
            <person name="Bao Z."/>
        </authorList>
    </citation>
    <scope>NUCLEOTIDE SEQUENCE [LARGE SCALE GENOMIC DNA]</scope>
    <source>
        <strain evidence="14 15">PY_sf001</strain>
    </source>
</reference>
<evidence type="ECO:0000256" key="9">
    <source>
        <dbReference type="ARBA" id="ARBA00048679"/>
    </source>
</evidence>
<comment type="catalytic activity">
    <reaction evidence="9">
        <text>L-seryl-[protein] + ATP = O-phospho-L-seryl-[protein] + ADP + H(+)</text>
        <dbReference type="Rhea" id="RHEA:17989"/>
        <dbReference type="Rhea" id="RHEA-COMP:9863"/>
        <dbReference type="Rhea" id="RHEA-COMP:11604"/>
        <dbReference type="ChEBI" id="CHEBI:15378"/>
        <dbReference type="ChEBI" id="CHEBI:29999"/>
        <dbReference type="ChEBI" id="CHEBI:30616"/>
        <dbReference type="ChEBI" id="CHEBI:83421"/>
        <dbReference type="ChEBI" id="CHEBI:456216"/>
        <dbReference type="EC" id="2.7.11.1"/>
    </reaction>
</comment>
<evidence type="ECO:0000256" key="5">
    <source>
        <dbReference type="ARBA" id="ARBA00022741"/>
    </source>
</evidence>
<dbReference type="Pfam" id="PF00069">
    <property type="entry name" value="Pkinase"/>
    <property type="match status" value="1"/>
</dbReference>
<protein>
    <recommendedName>
        <fullName evidence="2">non-specific serine/threonine protein kinase</fullName>
        <ecNumber evidence="2">2.7.11.1</ecNumber>
    </recommendedName>
</protein>
<feature type="domain" description="Protein kinase" evidence="13">
    <location>
        <begin position="14"/>
        <end position="282"/>
    </location>
</feature>
<comment type="similarity">
    <text evidence="1">Belongs to the protein kinase superfamily. NEK Ser/Thr protein kinase family. NIMA subfamily.</text>
</comment>
<dbReference type="SMART" id="SM00220">
    <property type="entry name" value="S_TKc"/>
    <property type="match status" value="1"/>
</dbReference>
<accession>A0A210R4D9</accession>
<dbReference type="InterPro" id="IPR017441">
    <property type="entry name" value="Protein_kinase_ATP_BS"/>
</dbReference>
<evidence type="ECO:0000256" key="1">
    <source>
        <dbReference type="ARBA" id="ARBA00010886"/>
    </source>
</evidence>
<dbReference type="EMBL" id="NEDP02000459">
    <property type="protein sequence ID" value="OWF55869.1"/>
    <property type="molecule type" value="Genomic_DNA"/>
</dbReference>
<evidence type="ECO:0000256" key="11">
    <source>
        <dbReference type="RuleBase" id="RU000304"/>
    </source>
</evidence>
<dbReference type="PANTHER" id="PTHR44899">
    <property type="entry name" value="CAMK FAMILY PROTEIN KINASE"/>
    <property type="match status" value="1"/>
</dbReference>
<evidence type="ECO:0000256" key="12">
    <source>
        <dbReference type="SAM" id="MobiDB-lite"/>
    </source>
</evidence>
<dbReference type="OrthoDB" id="248923at2759"/>
<name>A0A210R4D9_MIZYE</name>
<comment type="catalytic activity">
    <reaction evidence="8">
        <text>L-threonyl-[protein] + ATP = O-phospho-L-threonyl-[protein] + ADP + H(+)</text>
        <dbReference type="Rhea" id="RHEA:46608"/>
        <dbReference type="Rhea" id="RHEA-COMP:11060"/>
        <dbReference type="Rhea" id="RHEA-COMP:11605"/>
        <dbReference type="ChEBI" id="CHEBI:15378"/>
        <dbReference type="ChEBI" id="CHEBI:30013"/>
        <dbReference type="ChEBI" id="CHEBI:30616"/>
        <dbReference type="ChEBI" id="CHEBI:61977"/>
        <dbReference type="ChEBI" id="CHEBI:456216"/>
        <dbReference type="EC" id="2.7.11.1"/>
    </reaction>
</comment>
<dbReference type="InterPro" id="IPR008271">
    <property type="entry name" value="Ser/Thr_kinase_AS"/>
</dbReference>
<sequence>MAGFAARKKTFGDYVEVDLIGKGTFGQVYLVKKADEKGQKESRIQKYALKKIPFPAAANRKREEELVQREEDILKTVKHRHLVRYVDSFRDKDTVFMVMEYCDGGTLHSYIRELNEGMPEDMFLCFVEQIAQGLKYLHKKKIMHRDIKTKNILMSRGNILKICDFGISKVVEHAGPAANSVWMGTPRYMSPEVVRKEPYAFKTDIWSLGCTAYEMAMSEYAFSAESLAKIFKDISVNTVPDLSGIPYCDDIKTLIRNMLEVTQGKRPSAKDVLKIIAEHECTVPITPSAKASRKTEGDEDSEQSTLASTTERSLPHTQAAFGTTGDSGLGVSSKLKHSSTKAKRYLEGASTELQSMLVEIIHSRNGVDIVKEIKSASSLKEAEQILKRNQNTRVTKKFSDIMQIIESLYNTEREIHRLEDIDTTFSSLESQTFSTFSSTPSRSRTRSRNT</sequence>
<keyword evidence="15" id="KW-1185">Reference proteome</keyword>
<dbReference type="AlphaFoldDB" id="A0A210R4D9"/>
<gene>
    <name evidence="14" type="ORF">KP79_PYT11649</name>
</gene>
<dbReference type="InterPro" id="IPR051131">
    <property type="entry name" value="NEK_Ser/Thr_kinase_NIMA"/>
</dbReference>
<organism evidence="14 15">
    <name type="scientific">Mizuhopecten yessoensis</name>
    <name type="common">Japanese scallop</name>
    <name type="synonym">Patinopecten yessoensis</name>
    <dbReference type="NCBI Taxonomy" id="6573"/>
    <lineage>
        <taxon>Eukaryota</taxon>
        <taxon>Metazoa</taxon>
        <taxon>Spiralia</taxon>
        <taxon>Lophotrochozoa</taxon>
        <taxon>Mollusca</taxon>
        <taxon>Bivalvia</taxon>
        <taxon>Autobranchia</taxon>
        <taxon>Pteriomorphia</taxon>
        <taxon>Pectinida</taxon>
        <taxon>Pectinoidea</taxon>
        <taxon>Pectinidae</taxon>
        <taxon>Mizuhopecten</taxon>
    </lineage>
</organism>
<dbReference type="PROSITE" id="PS00108">
    <property type="entry name" value="PROTEIN_KINASE_ST"/>
    <property type="match status" value="1"/>
</dbReference>
<dbReference type="EC" id="2.7.11.1" evidence="2"/>
<dbReference type="Gene3D" id="1.10.510.10">
    <property type="entry name" value="Transferase(Phosphotransferase) domain 1"/>
    <property type="match status" value="1"/>
</dbReference>
<evidence type="ECO:0000256" key="7">
    <source>
        <dbReference type="ARBA" id="ARBA00022840"/>
    </source>
</evidence>
<evidence type="ECO:0000313" key="14">
    <source>
        <dbReference type="EMBL" id="OWF55869.1"/>
    </source>
</evidence>
<evidence type="ECO:0000313" key="15">
    <source>
        <dbReference type="Proteomes" id="UP000242188"/>
    </source>
</evidence>
<dbReference type="Proteomes" id="UP000242188">
    <property type="component" value="Unassembled WGS sequence"/>
</dbReference>
<keyword evidence="7 10" id="KW-0067">ATP-binding</keyword>
<comment type="caution">
    <text evidence="14">The sequence shown here is derived from an EMBL/GenBank/DDBJ whole genome shotgun (WGS) entry which is preliminary data.</text>
</comment>
<feature type="binding site" evidence="10">
    <location>
        <position position="50"/>
    </location>
    <ligand>
        <name>ATP</name>
        <dbReference type="ChEBI" id="CHEBI:30616"/>
    </ligand>
</feature>
<dbReference type="InterPro" id="IPR011009">
    <property type="entry name" value="Kinase-like_dom_sf"/>
</dbReference>
<keyword evidence="4" id="KW-0808">Transferase</keyword>
<keyword evidence="6 14" id="KW-0418">Kinase</keyword>
<dbReference type="InterPro" id="IPR000719">
    <property type="entry name" value="Prot_kinase_dom"/>
</dbReference>
<evidence type="ECO:0000256" key="2">
    <source>
        <dbReference type="ARBA" id="ARBA00012513"/>
    </source>
</evidence>
<evidence type="ECO:0000256" key="4">
    <source>
        <dbReference type="ARBA" id="ARBA00022679"/>
    </source>
</evidence>
<evidence type="ECO:0000256" key="10">
    <source>
        <dbReference type="PROSITE-ProRule" id="PRU10141"/>
    </source>
</evidence>
<dbReference type="SUPFAM" id="SSF56112">
    <property type="entry name" value="Protein kinase-like (PK-like)"/>
    <property type="match status" value="1"/>
</dbReference>
<evidence type="ECO:0000256" key="6">
    <source>
        <dbReference type="ARBA" id="ARBA00022777"/>
    </source>
</evidence>
<feature type="compositionally biased region" description="Polar residues" evidence="12">
    <location>
        <begin position="303"/>
        <end position="326"/>
    </location>
</feature>
<dbReference type="PANTHER" id="PTHR44899:SF7">
    <property type="entry name" value="NIMA-RELATED KINASE"/>
    <property type="match status" value="1"/>
</dbReference>
<dbReference type="STRING" id="6573.A0A210R4D9"/>
<feature type="region of interest" description="Disordered" evidence="12">
    <location>
        <begin position="286"/>
        <end position="333"/>
    </location>
</feature>
<dbReference type="GO" id="GO:0005524">
    <property type="term" value="F:ATP binding"/>
    <property type="evidence" value="ECO:0007669"/>
    <property type="project" value="UniProtKB-UniRule"/>
</dbReference>
<dbReference type="GO" id="GO:0004674">
    <property type="term" value="F:protein serine/threonine kinase activity"/>
    <property type="evidence" value="ECO:0007669"/>
    <property type="project" value="UniProtKB-KW"/>
</dbReference>
<dbReference type="PROSITE" id="PS50011">
    <property type="entry name" value="PROTEIN_KINASE_DOM"/>
    <property type="match status" value="1"/>
</dbReference>
<evidence type="ECO:0000259" key="13">
    <source>
        <dbReference type="PROSITE" id="PS50011"/>
    </source>
</evidence>
<evidence type="ECO:0000256" key="3">
    <source>
        <dbReference type="ARBA" id="ARBA00022527"/>
    </source>
</evidence>
<proteinExistence type="inferred from homology"/>
<keyword evidence="3 11" id="KW-0723">Serine/threonine-protein kinase</keyword>